<reference evidence="1 2" key="1">
    <citation type="submission" date="2019-05" db="EMBL/GenBank/DDBJ databases">
        <title>Another draft genome of Portunus trituberculatus and its Hox gene families provides insights of decapod evolution.</title>
        <authorList>
            <person name="Jeong J.-H."/>
            <person name="Song I."/>
            <person name="Kim S."/>
            <person name="Choi T."/>
            <person name="Kim D."/>
            <person name="Ryu S."/>
            <person name="Kim W."/>
        </authorList>
    </citation>
    <scope>NUCLEOTIDE SEQUENCE [LARGE SCALE GENOMIC DNA]</scope>
    <source>
        <tissue evidence="1">Muscle</tissue>
    </source>
</reference>
<proteinExistence type="predicted"/>
<accession>A0A5B7JFY7</accession>
<comment type="caution">
    <text evidence="1">The sequence shown here is derived from an EMBL/GenBank/DDBJ whole genome shotgun (WGS) entry which is preliminary data.</text>
</comment>
<sequence>MGKKGRRRGSVITWASPYIPHPARSLPALLPSRYSHSSRSFTIISLTTTSPVPSLSLVHSVLPHLSNLSLQSTHLAQSYLSTPPSPLTNTHLSIPGATIYLKVIFCG</sequence>
<name>A0A5B7JFY7_PORTR</name>
<keyword evidence="2" id="KW-1185">Reference proteome</keyword>
<evidence type="ECO:0000313" key="1">
    <source>
        <dbReference type="EMBL" id="MPC93495.1"/>
    </source>
</evidence>
<evidence type="ECO:0000313" key="2">
    <source>
        <dbReference type="Proteomes" id="UP000324222"/>
    </source>
</evidence>
<dbReference type="EMBL" id="VSRR010095041">
    <property type="protein sequence ID" value="MPC93495.1"/>
    <property type="molecule type" value="Genomic_DNA"/>
</dbReference>
<dbReference type="AlphaFoldDB" id="A0A5B7JFY7"/>
<protein>
    <submittedName>
        <fullName evidence="1">Uncharacterized protein</fullName>
    </submittedName>
</protein>
<gene>
    <name evidence="1" type="ORF">E2C01_088625</name>
</gene>
<organism evidence="1 2">
    <name type="scientific">Portunus trituberculatus</name>
    <name type="common">Swimming crab</name>
    <name type="synonym">Neptunus trituberculatus</name>
    <dbReference type="NCBI Taxonomy" id="210409"/>
    <lineage>
        <taxon>Eukaryota</taxon>
        <taxon>Metazoa</taxon>
        <taxon>Ecdysozoa</taxon>
        <taxon>Arthropoda</taxon>
        <taxon>Crustacea</taxon>
        <taxon>Multicrustacea</taxon>
        <taxon>Malacostraca</taxon>
        <taxon>Eumalacostraca</taxon>
        <taxon>Eucarida</taxon>
        <taxon>Decapoda</taxon>
        <taxon>Pleocyemata</taxon>
        <taxon>Brachyura</taxon>
        <taxon>Eubrachyura</taxon>
        <taxon>Portunoidea</taxon>
        <taxon>Portunidae</taxon>
        <taxon>Portuninae</taxon>
        <taxon>Portunus</taxon>
    </lineage>
</organism>
<dbReference type="Proteomes" id="UP000324222">
    <property type="component" value="Unassembled WGS sequence"/>
</dbReference>